<protein>
    <recommendedName>
        <fullName evidence="4">RES domain-containing protein</fullName>
    </recommendedName>
</protein>
<comment type="caution">
    <text evidence="2">The sequence shown here is derived from an EMBL/GenBank/DDBJ whole genome shotgun (WGS) entry which is preliminary data.</text>
</comment>
<dbReference type="Proteomes" id="UP001206572">
    <property type="component" value="Unassembled WGS sequence"/>
</dbReference>
<evidence type="ECO:0000256" key="1">
    <source>
        <dbReference type="SAM" id="MobiDB-lite"/>
    </source>
</evidence>
<gene>
    <name evidence="2" type="ORF">NX780_17660</name>
</gene>
<organism evidence="2 3">
    <name type="scientific">Massilia agri</name>
    <dbReference type="NCBI Taxonomy" id="1886785"/>
    <lineage>
        <taxon>Bacteria</taxon>
        <taxon>Pseudomonadati</taxon>
        <taxon>Pseudomonadota</taxon>
        <taxon>Betaproteobacteria</taxon>
        <taxon>Burkholderiales</taxon>
        <taxon>Oxalobacteraceae</taxon>
        <taxon>Telluria group</taxon>
        <taxon>Massilia</taxon>
    </lineage>
</organism>
<evidence type="ECO:0008006" key="4">
    <source>
        <dbReference type="Google" id="ProtNLM"/>
    </source>
</evidence>
<keyword evidence="3" id="KW-1185">Reference proteome</keyword>
<feature type="compositionally biased region" description="Pro residues" evidence="1">
    <location>
        <begin position="198"/>
        <end position="208"/>
    </location>
</feature>
<feature type="region of interest" description="Disordered" evidence="1">
    <location>
        <begin position="186"/>
        <end position="208"/>
    </location>
</feature>
<evidence type="ECO:0000313" key="2">
    <source>
        <dbReference type="EMBL" id="MCS0598179.1"/>
    </source>
</evidence>
<proteinExistence type="predicted"/>
<accession>A0ABT2APK6</accession>
<evidence type="ECO:0000313" key="3">
    <source>
        <dbReference type="Proteomes" id="UP001206572"/>
    </source>
</evidence>
<dbReference type="EMBL" id="JANUHA010000013">
    <property type="protein sequence ID" value="MCS0598179.1"/>
    <property type="molecule type" value="Genomic_DNA"/>
</dbReference>
<sequence length="208" mass="23501">MAQLDFFGLDEDFYSLMQFVFSETDLIVYEAYSRIDHEIRKLSSVDDLRSIAHERKGGCFLLRSWSPTVTNSPIFRTFALRPEIGGHRTSLEGSGLMQFAQGRIESGLLHSSSFSHWNEAGALQRSALPTEDIDWHAMRLISGRIHRHVRNKLAVAKLYSASVLPGAYEALGPGLGIWYGAEEHRRDSESMIERPNSSPKPRPLRNPT</sequence>
<dbReference type="RefSeq" id="WP_258829192.1">
    <property type="nucleotide sequence ID" value="NZ_JANUHA010000013.1"/>
</dbReference>
<reference evidence="2 3" key="1">
    <citation type="submission" date="2022-08" db="EMBL/GenBank/DDBJ databases">
        <title>Reclassification of Massilia species as members of the genera Telluria, Duganella, Pseudoduganella, Mokoshia gen. nov. and Zemynaea gen. nov. using orthogonal and non-orthogonal genome-based approaches.</title>
        <authorList>
            <person name="Bowman J.P."/>
        </authorList>
    </citation>
    <scope>NUCLEOTIDE SEQUENCE [LARGE SCALE GENOMIC DNA]</scope>
    <source>
        <strain evidence="2 3">JCM 31661</strain>
    </source>
</reference>
<name>A0ABT2APK6_9BURK</name>